<accession>A0A2S6GCE3</accession>
<dbReference type="CDD" id="cd00090">
    <property type="entry name" value="HTH_ARSR"/>
    <property type="match status" value="1"/>
</dbReference>
<dbReference type="InterPro" id="IPR036388">
    <property type="entry name" value="WH-like_DNA-bd_sf"/>
</dbReference>
<dbReference type="GO" id="GO:0003700">
    <property type="term" value="F:DNA-binding transcription factor activity"/>
    <property type="evidence" value="ECO:0007669"/>
    <property type="project" value="InterPro"/>
</dbReference>
<evidence type="ECO:0000313" key="2">
    <source>
        <dbReference type="EMBL" id="PPK62225.1"/>
    </source>
</evidence>
<dbReference type="InterPro" id="IPR001845">
    <property type="entry name" value="HTH_ArsR_DNA-bd_dom"/>
</dbReference>
<dbReference type="SUPFAM" id="SSF46785">
    <property type="entry name" value="Winged helix' DNA-binding domain"/>
    <property type="match status" value="1"/>
</dbReference>
<comment type="caution">
    <text evidence="2">The sequence shown here is derived from an EMBL/GenBank/DDBJ whole genome shotgun (WGS) entry which is preliminary data.</text>
</comment>
<dbReference type="Gene3D" id="1.10.10.10">
    <property type="entry name" value="Winged helix-like DNA-binding domain superfamily/Winged helix DNA-binding domain"/>
    <property type="match status" value="1"/>
</dbReference>
<dbReference type="Pfam" id="PF12840">
    <property type="entry name" value="HTH_20"/>
    <property type="match status" value="1"/>
</dbReference>
<dbReference type="EMBL" id="PTIX01000036">
    <property type="protein sequence ID" value="PPK62225.1"/>
    <property type="molecule type" value="Genomic_DNA"/>
</dbReference>
<dbReference type="InterPro" id="IPR036390">
    <property type="entry name" value="WH_DNA-bd_sf"/>
</dbReference>
<name>A0A2S6GCE3_9PSEU</name>
<reference evidence="2 3" key="1">
    <citation type="submission" date="2018-02" db="EMBL/GenBank/DDBJ databases">
        <title>Genomic Encyclopedia of Archaeal and Bacterial Type Strains, Phase II (KMG-II): from individual species to whole genera.</title>
        <authorList>
            <person name="Goeker M."/>
        </authorList>
    </citation>
    <scope>NUCLEOTIDE SEQUENCE [LARGE SCALE GENOMIC DNA]</scope>
    <source>
        <strain evidence="2 3">YU 961-1</strain>
    </source>
</reference>
<organism evidence="2 3">
    <name type="scientific">Actinokineospora auranticolor</name>
    <dbReference type="NCBI Taxonomy" id="155976"/>
    <lineage>
        <taxon>Bacteria</taxon>
        <taxon>Bacillati</taxon>
        <taxon>Actinomycetota</taxon>
        <taxon>Actinomycetes</taxon>
        <taxon>Pseudonocardiales</taxon>
        <taxon>Pseudonocardiaceae</taxon>
        <taxon>Actinokineospora</taxon>
    </lineage>
</organism>
<keyword evidence="3" id="KW-1185">Reference proteome</keyword>
<evidence type="ECO:0000313" key="3">
    <source>
        <dbReference type="Proteomes" id="UP000239203"/>
    </source>
</evidence>
<dbReference type="InterPro" id="IPR011991">
    <property type="entry name" value="ArsR-like_HTH"/>
</dbReference>
<dbReference type="Proteomes" id="UP000239203">
    <property type="component" value="Unassembled WGS sequence"/>
</dbReference>
<evidence type="ECO:0000259" key="1">
    <source>
        <dbReference type="SMART" id="SM00418"/>
    </source>
</evidence>
<gene>
    <name evidence="2" type="ORF">CLV40_13636</name>
</gene>
<proteinExistence type="predicted"/>
<dbReference type="SMART" id="SM00418">
    <property type="entry name" value="HTH_ARSR"/>
    <property type="match status" value="1"/>
</dbReference>
<dbReference type="AlphaFoldDB" id="A0A2S6GCE3"/>
<sequence>MGVNTPRPGRRAASPAELEALASSVRLRIIRLAYRRPLTNKEIAEHLDKDPATTLHHVRKLVAAGFLEPQPVRRGNRGAKEIPYLSTGLSWRLNLGPDPDQSIAEAMLQAYLNEISGSGLGALDQTRLVVQVDAAGRAELMDRIGALLDEYAERPATPGAERTAVYVALYPGE</sequence>
<feature type="domain" description="HTH arsR-type" evidence="1">
    <location>
        <begin position="16"/>
        <end position="112"/>
    </location>
</feature>
<protein>
    <submittedName>
        <fullName evidence="2">Helix-turn-helix protein</fullName>
    </submittedName>
</protein>